<comment type="caution">
    <text evidence="1">The sequence shown here is derived from an EMBL/GenBank/DDBJ whole genome shotgun (WGS) entry which is preliminary data.</text>
</comment>
<protein>
    <submittedName>
        <fullName evidence="1">Uncharacterized protein</fullName>
    </submittedName>
</protein>
<proteinExistence type="predicted"/>
<reference evidence="1" key="1">
    <citation type="submission" date="2024-09" db="EMBL/GenBank/DDBJ databases">
        <title>Black Yeasts Isolated from many extreme environments.</title>
        <authorList>
            <person name="Coleine C."/>
            <person name="Stajich J.E."/>
            <person name="Selbmann L."/>
        </authorList>
    </citation>
    <scope>NUCLEOTIDE SEQUENCE</scope>
    <source>
        <strain evidence="1">CCFEE 5737</strain>
    </source>
</reference>
<accession>A0ACC3DR48</accession>
<dbReference type="EMBL" id="JAWDJW010001328">
    <property type="protein sequence ID" value="KAK3079167.1"/>
    <property type="molecule type" value="Genomic_DNA"/>
</dbReference>
<feature type="non-terminal residue" evidence="1">
    <location>
        <position position="1"/>
    </location>
</feature>
<sequence length="795" mass="88286">RPVLLTVKEMQGSRNFTLNGQRSSTTVVRKPPAAFGSVLGILTQASLIRPYDRETWVPISASSKSVTIKGAVSLVPAPNRNTQFISFGIRPMVVEGRNEIYELINRLFSASSFGIVEDDHTIDSEELERRKKDRRFKFDGHTNRQIKGNGKGVDRWPMFWFNISLRGTQDLQDPDSPLVDPSRAQAVIETLDAMITQWLSAHHFSPHSSRRRGTRPEPGKDLADPIVPQSFQEGRAPLHASTSVASTLHPPVKRTCLESVKAPQAARPYTGIHSFNELSRIKSGRYEHYDTIWKAKQLAVNLPSTPTRGRKMSPLVVPKVRPSSMPSLFHSEAVLPGTLSQRASSRPSSNYGQRTPQQAPSESVYVAQDETIEWTDPLSNDTYLVNGRTGAAIRQEDIDVSFPPGRTNIISLPKRVTLNSLKSSIVQDFGKGDAPEFLRNWANPVFQTAVDDIGKTTFDLPLENSPQKPGSTKHSCGHDHGNDASTGITIQTSNKLSREALRSAKVIAQVDKKFILVQMPVATRERTATTEREDQPAGLLVLIDQHAADERCKVEALLVELCAPAREGTTDHTASLGRRLSVEFQNLRKLISFEVPNAEADLFRLYQERFAKWAINYDIVPAATSGALAVAMHTSRIVRVRTLPAAIAERSQLEPNILVSLLRTEIWKLPEQGIKPRTNHDHQSENSGASKSPEAADEQHSWLRDISTCPQGVLDMLNSRACRSAIMFNDELSLQECERLVQSLAECAFPFQCAHGRPSMVPLIELNNDEQPTSMVGFQQNKPTSSARDFVGAYR</sequence>
<dbReference type="Proteomes" id="UP001186974">
    <property type="component" value="Unassembled WGS sequence"/>
</dbReference>
<name>A0ACC3DR48_9PEZI</name>
<evidence type="ECO:0000313" key="1">
    <source>
        <dbReference type="EMBL" id="KAK3079167.1"/>
    </source>
</evidence>
<gene>
    <name evidence="1" type="ORF">LTS18_005570</name>
</gene>
<organism evidence="1 2">
    <name type="scientific">Coniosporium uncinatum</name>
    <dbReference type="NCBI Taxonomy" id="93489"/>
    <lineage>
        <taxon>Eukaryota</taxon>
        <taxon>Fungi</taxon>
        <taxon>Dikarya</taxon>
        <taxon>Ascomycota</taxon>
        <taxon>Pezizomycotina</taxon>
        <taxon>Dothideomycetes</taxon>
        <taxon>Dothideomycetes incertae sedis</taxon>
        <taxon>Coniosporium</taxon>
    </lineage>
</organism>
<feature type="non-terminal residue" evidence="1">
    <location>
        <position position="795"/>
    </location>
</feature>
<keyword evidence="2" id="KW-1185">Reference proteome</keyword>
<evidence type="ECO:0000313" key="2">
    <source>
        <dbReference type="Proteomes" id="UP001186974"/>
    </source>
</evidence>